<accession>A0ABX9EDN8</accession>
<feature type="coiled-coil region" evidence="2">
    <location>
        <begin position="50"/>
        <end position="77"/>
    </location>
</feature>
<evidence type="ECO:0000313" key="3">
    <source>
        <dbReference type="EMBL" id="RAS68762.1"/>
    </source>
</evidence>
<sequence length="103" mass="11161">MSGNAFEVTTADLDALAKHIGDISDQIQGEARTVRGAAEQVQSTWAGDAAAAFQNLMNRMDEDVRKLNEALREIQAAIASTADVYQRNEEEQKQAVQGIAGRL</sequence>
<comment type="similarity">
    <text evidence="1">Belongs to the WXG100 family.</text>
</comment>
<keyword evidence="4" id="KW-1185">Reference proteome</keyword>
<keyword evidence="2" id="KW-0175">Coiled coil</keyword>
<reference evidence="3 4" key="1">
    <citation type="submission" date="2018-06" db="EMBL/GenBank/DDBJ databases">
        <title>Genomic Encyclopedia of Type Strains, Phase IV (KMG-IV): sequencing the most valuable type-strain genomes for metagenomic binning, comparative biology and taxonomic classification.</title>
        <authorList>
            <person name="Goeker M."/>
        </authorList>
    </citation>
    <scope>NUCLEOTIDE SEQUENCE [LARGE SCALE GENOMIC DNA]</scope>
    <source>
        <strain evidence="3 4">DSM 45479</strain>
    </source>
</reference>
<organism evidence="3 4">
    <name type="scientific">Lentzea atacamensis</name>
    <dbReference type="NCBI Taxonomy" id="531938"/>
    <lineage>
        <taxon>Bacteria</taxon>
        <taxon>Bacillati</taxon>
        <taxon>Actinomycetota</taxon>
        <taxon>Actinomycetes</taxon>
        <taxon>Pseudonocardiales</taxon>
        <taxon>Pseudonocardiaceae</taxon>
        <taxon>Lentzea</taxon>
    </lineage>
</organism>
<gene>
    <name evidence="3" type="ORF">C8D87_102835</name>
</gene>
<dbReference type="EMBL" id="QLTT01000002">
    <property type="protein sequence ID" value="RAS68762.1"/>
    <property type="molecule type" value="Genomic_DNA"/>
</dbReference>
<dbReference type="InterPro" id="IPR036689">
    <property type="entry name" value="ESAT-6-like_sf"/>
</dbReference>
<dbReference type="Pfam" id="PF06013">
    <property type="entry name" value="WXG100"/>
    <property type="match status" value="1"/>
</dbReference>
<dbReference type="SUPFAM" id="SSF140453">
    <property type="entry name" value="EsxAB dimer-like"/>
    <property type="match status" value="1"/>
</dbReference>
<dbReference type="RefSeq" id="WP_112226771.1">
    <property type="nucleotide sequence ID" value="NZ_QLTT01000002.1"/>
</dbReference>
<dbReference type="Gene3D" id="1.10.287.1060">
    <property type="entry name" value="ESAT-6-like"/>
    <property type="match status" value="1"/>
</dbReference>
<evidence type="ECO:0000313" key="4">
    <source>
        <dbReference type="Proteomes" id="UP000248714"/>
    </source>
</evidence>
<name>A0ABX9EDN8_9PSEU</name>
<dbReference type="Proteomes" id="UP000248714">
    <property type="component" value="Unassembled WGS sequence"/>
</dbReference>
<proteinExistence type="inferred from homology"/>
<evidence type="ECO:0000256" key="2">
    <source>
        <dbReference type="SAM" id="Coils"/>
    </source>
</evidence>
<protein>
    <recommendedName>
        <fullName evidence="1">ESAT-6-like protein</fullName>
    </recommendedName>
</protein>
<dbReference type="InterPro" id="IPR010310">
    <property type="entry name" value="T7SS_ESAT-6-like"/>
</dbReference>
<dbReference type="NCBIfam" id="TIGR03930">
    <property type="entry name" value="WXG100_ESAT6"/>
    <property type="match status" value="1"/>
</dbReference>
<evidence type="ECO:0000256" key="1">
    <source>
        <dbReference type="RuleBase" id="RU362001"/>
    </source>
</evidence>
<comment type="caution">
    <text evidence="3">The sequence shown here is derived from an EMBL/GenBank/DDBJ whole genome shotgun (WGS) entry which is preliminary data.</text>
</comment>